<comment type="caution">
    <text evidence="14">The sequence shown here is derived from an EMBL/GenBank/DDBJ whole genome shotgun (WGS) entry which is preliminary data.</text>
</comment>
<evidence type="ECO:0000256" key="8">
    <source>
        <dbReference type="ARBA" id="ARBA00022833"/>
    </source>
</evidence>
<dbReference type="InterPro" id="IPR006026">
    <property type="entry name" value="Peptidase_Metallo"/>
</dbReference>
<evidence type="ECO:0000256" key="10">
    <source>
        <dbReference type="ARBA" id="ARBA00023145"/>
    </source>
</evidence>
<feature type="binding site" evidence="12">
    <location>
        <position position="594"/>
    </location>
    <ligand>
        <name>Ca(2+)</name>
        <dbReference type="ChEBI" id="CHEBI:29108"/>
        <label>2</label>
    </ligand>
</feature>
<keyword evidence="15" id="KW-1185">Reference proteome</keyword>
<feature type="domain" description="ApaG" evidence="13">
    <location>
        <begin position="309"/>
        <end position="450"/>
    </location>
</feature>
<dbReference type="PROSITE" id="PS51087">
    <property type="entry name" value="APAG"/>
    <property type="match status" value="1"/>
</dbReference>
<dbReference type="InterPro" id="IPR001818">
    <property type="entry name" value="Pept_M10_metallopeptidase"/>
</dbReference>
<comment type="cofactor">
    <cofactor evidence="12">
        <name>Ca(2+)</name>
        <dbReference type="ChEBI" id="CHEBI:29108"/>
    </cofactor>
    <text evidence="12">Can bind about 5 Ca(2+) ions per subunit.</text>
</comment>
<dbReference type="SMART" id="SM00235">
    <property type="entry name" value="ZnMc"/>
    <property type="match status" value="1"/>
</dbReference>
<proteinExistence type="inferred from homology"/>
<evidence type="ECO:0000256" key="11">
    <source>
        <dbReference type="PIRSR" id="PIRSR621190-1"/>
    </source>
</evidence>
<feature type="binding site" evidence="12">
    <location>
        <position position="671"/>
    </location>
    <ligand>
        <name>Zn(2+)</name>
        <dbReference type="ChEBI" id="CHEBI:29105"/>
        <label>2</label>
        <note>catalytic</note>
    </ligand>
</feature>
<dbReference type="PANTHER" id="PTHR47463:SF2">
    <property type="entry name" value="F-BOX PROTEIN SKIP16"/>
    <property type="match status" value="1"/>
</dbReference>
<keyword evidence="5" id="KW-0732">Signal</keyword>
<dbReference type="PANTHER" id="PTHR47463">
    <property type="entry name" value="F-BOX PROTEIN SKIP16"/>
    <property type="match status" value="1"/>
</dbReference>
<name>A0A5N6MXB3_9ASTR</name>
<dbReference type="GO" id="GO:0031012">
    <property type="term" value="C:extracellular matrix"/>
    <property type="evidence" value="ECO:0007669"/>
    <property type="project" value="InterPro"/>
</dbReference>
<feature type="binding site" evidence="12">
    <location>
        <position position="657"/>
    </location>
    <ligand>
        <name>Zn(2+)</name>
        <dbReference type="ChEBI" id="CHEBI:29105"/>
        <label>2</label>
        <note>catalytic</note>
    </ligand>
</feature>
<comment type="cofactor">
    <cofactor evidence="12">
        <name>Zn(2+)</name>
        <dbReference type="ChEBI" id="CHEBI:29105"/>
    </cofactor>
    <text evidence="12">Binds 2 Zn(2+) ions per subunit.</text>
</comment>
<dbReference type="InterPro" id="IPR021158">
    <property type="entry name" value="Pept_M10A_Zn_BS"/>
</dbReference>
<comment type="similarity">
    <text evidence="2">Belongs to the peptidase M10A family. Matrix metalloproteinases (MMPs) subfamily.</text>
</comment>
<keyword evidence="8 12" id="KW-0862">Zinc</keyword>
<evidence type="ECO:0000256" key="2">
    <source>
        <dbReference type="ARBA" id="ARBA00009614"/>
    </source>
</evidence>
<dbReference type="Gene3D" id="3.40.390.10">
    <property type="entry name" value="Collagenase (Catalytic Domain)"/>
    <property type="match status" value="1"/>
</dbReference>
<dbReference type="InterPro" id="IPR037883">
    <property type="entry name" value="Knr4/Smi1-like_sf"/>
</dbReference>
<keyword evidence="9" id="KW-0482">Metalloprotease</keyword>
<evidence type="ECO:0000256" key="1">
    <source>
        <dbReference type="ARBA" id="ARBA00004906"/>
    </source>
</evidence>
<evidence type="ECO:0000256" key="4">
    <source>
        <dbReference type="ARBA" id="ARBA00022723"/>
    </source>
</evidence>
<feature type="binding site" description="in inhibited form" evidence="12">
    <location>
        <position position="515"/>
    </location>
    <ligand>
        <name>Zn(2+)</name>
        <dbReference type="ChEBI" id="CHEBI:29105"/>
        <label>2</label>
        <note>catalytic</note>
    </ligand>
</feature>
<feature type="binding site" evidence="12">
    <location>
        <position position="619"/>
    </location>
    <ligand>
        <name>Zn(2+)</name>
        <dbReference type="ChEBI" id="CHEBI:29105"/>
        <label>1</label>
    </ligand>
</feature>
<accession>A0A5N6MXB3</accession>
<dbReference type="SUPFAM" id="SSF160631">
    <property type="entry name" value="SMI1/KNR4-like"/>
    <property type="match status" value="1"/>
</dbReference>
<dbReference type="Pfam" id="PF01471">
    <property type="entry name" value="PG_binding_1"/>
    <property type="match status" value="1"/>
</dbReference>
<feature type="binding site" evidence="12">
    <location>
        <position position="629"/>
    </location>
    <ligand>
        <name>Zn(2+)</name>
        <dbReference type="ChEBI" id="CHEBI:29105"/>
        <label>1</label>
    </ligand>
</feature>
<dbReference type="AlphaFoldDB" id="A0A5N6MXB3"/>
<evidence type="ECO:0000256" key="9">
    <source>
        <dbReference type="ARBA" id="ARBA00023049"/>
    </source>
</evidence>
<dbReference type="Proteomes" id="UP000326396">
    <property type="component" value="Linkage Group LG4"/>
</dbReference>
<dbReference type="InterPro" id="IPR002477">
    <property type="entry name" value="Peptidoglycan-bd-like"/>
</dbReference>
<dbReference type="InterPro" id="IPR036047">
    <property type="entry name" value="F-box-like_dom_sf"/>
</dbReference>
<dbReference type="Pfam" id="PF00413">
    <property type="entry name" value="Peptidase_M10"/>
    <property type="match status" value="1"/>
</dbReference>
<feature type="binding site" evidence="12">
    <location>
        <position position="653"/>
    </location>
    <ligand>
        <name>Zn(2+)</name>
        <dbReference type="ChEBI" id="CHEBI:29105"/>
        <label>2</label>
        <note>catalytic</note>
    </ligand>
</feature>
<comment type="pathway">
    <text evidence="1">Protein modification; protein ubiquitination.</text>
</comment>
<gene>
    <name evidence="14" type="ORF">E3N88_26716</name>
</gene>
<dbReference type="PRINTS" id="PR00138">
    <property type="entry name" value="MATRIXIN"/>
</dbReference>
<evidence type="ECO:0000256" key="12">
    <source>
        <dbReference type="PIRSR" id="PIRSR621190-2"/>
    </source>
</evidence>
<dbReference type="PROSITE" id="PS00546">
    <property type="entry name" value="CYSTEINE_SWITCH"/>
    <property type="match status" value="1"/>
</dbReference>
<feature type="binding site" evidence="12">
    <location>
        <position position="606"/>
    </location>
    <ligand>
        <name>Zn(2+)</name>
        <dbReference type="ChEBI" id="CHEBI:29105"/>
        <label>1</label>
    </ligand>
</feature>
<reference evidence="14 15" key="1">
    <citation type="submission" date="2019-05" db="EMBL/GenBank/DDBJ databases">
        <title>Mikania micrantha, genome provides insights into the molecular mechanism of rapid growth.</title>
        <authorList>
            <person name="Liu B."/>
        </authorList>
    </citation>
    <scope>NUCLEOTIDE SEQUENCE [LARGE SCALE GENOMIC DNA]</scope>
    <source>
        <strain evidence="14">NLD-2019</strain>
        <tissue evidence="14">Leaf</tissue>
    </source>
</reference>
<evidence type="ECO:0000259" key="13">
    <source>
        <dbReference type="PROSITE" id="PS51087"/>
    </source>
</evidence>
<dbReference type="SUPFAM" id="SSF55486">
    <property type="entry name" value="Metalloproteases ('zincins'), catalytic domain"/>
    <property type="match status" value="1"/>
</dbReference>
<dbReference type="GO" id="GO:0006508">
    <property type="term" value="P:proteolysis"/>
    <property type="evidence" value="ECO:0007669"/>
    <property type="project" value="UniProtKB-KW"/>
</dbReference>
<dbReference type="InterPro" id="IPR036365">
    <property type="entry name" value="PGBD-like_sf"/>
</dbReference>
<evidence type="ECO:0000256" key="5">
    <source>
        <dbReference type="ARBA" id="ARBA00022729"/>
    </source>
</evidence>
<sequence length="697" mass="78910">MIHQNQMALKPAIALENVGGLAFNLIVSKLGPSEAAAVACVNKRFKDWASDESLWSIFSFQELRLSSPVDPLGNPCSSFKAAYGAWRQAYGMYPWPLVIRVKNVWDRIKSWLTDNFPEVLPTLCKGASEAELNELEKALKVRLPLPTRVLYRFCDGQQPCSGIRSGNLCGLIGGYSYYNFLVNVFLLPLNVIIKETRDITRSIKFNSPKYIVMAGSFTYTEKMFFLDCEAGQLYVGTKNLLFNQEMMPCVPNRLIRSVHDSRNGPQQDAMLLWLEEHVRRLENGIIKLREEGNYRSISLFPEEAPMCSLATTCGVQVRASAVFAPEFSDFMEATEKYMFAYSIRMSLKPEGCFVHGMNFDSCQLYWRHWIIKSNDNVVDDINGEAVIGLHPLLLPGKKEFVYESCTTSVSSPGSIEGSFTFVPGRLIDPKGTPFEVEVARFPLGEKVKGISRVKLYLSRFGYLNHQTYPNVKNFEEDYFDEELEVAIKSYQVYYHLNATGTLDAPTVLMMVKPRCGYPDKETYQHRDFSLDIGSHYRLFPNRPKWPNRKRHLTYGFGSRFPISFMPSITRAFNRWASATQYFTFSIAKTSRSADLKISFARRAHGDGALFDGRGGVMAHAFTPMDGRLHFDVDDQWAVGSVQTAYDIETVALHEIGHLLGLGHSQYKNAIMWATISKGETKGLTLDEIRGLRALYGT</sequence>
<evidence type="ECO:0000256" key="7">
    <source>
        <dbReference type="ARBA" id="ARBA00022801"/>
    </source>
</evidence>
<keyword evidence="4 12" id="KW-0479">Metal-binding</keyword>
<dbReference type="InterPro" id="IPR033739">
    <property type="entry name" value="M10A_MMP"/>
</dbReference>
<evidence type="ECO:0000313" key="14">
    <source>
        <dbReference type="EMBL" id="KAD4178125.1"/>
    </source>
</evidence>
<feature type="active site" evidence="11">
    <location>
        <position position="654"/>
    </location>
</feature>
<dbReference type="InterPro" id="IPR024079">
    <property type="entry name" value="MetalloPept_cat_dom_sf"/>
</dbReference>
<dbReference type="InterPro" id="IPR021190">
    <property type="entry name" value="Pept_M10A"/>
</dbReference>
<feature type="binding site" evidence="12">
    <location>
        <position position="631"/>
    </location>
    <ligand>
        <name>Ca(2+)</name>
        <dbReference type="ChEBI" id="CHEBI:29108"/>
        <label>3</label>
    </ligand>
</feature>
<dbReference type="InterPro" id="IPR007474">
    <property type="entry name" value="ApaG_domain"/>
</dbReference>
<keyword evidence="6" id="KW-0833">Ubl conjugation pathway</keyword>
<dbReference type="EMBL" id="SZYD01000014">
    <property type="protein sequence ID" value="KAD4178125.1"/>
    <property type="molecule type" value="Genomic_DNA"/>
</dbReference>
<organism evidence="14 15">
    <name type="scientific">Mikania micrantha</name>
    <name type="common">bitter vine</name>
    <dbReference type="NCBI Taxonomy" id="192012"/>
    <lineage>
        <taxon>Eukaryota</taxon>
        <taxon>Viridiplantae</taxon>
        <taxon>Streptophyta</taxon>
        <taxon>Embryophyta</taxon>
        <taxon>Tracheophyta</taxon>
        <taxon>Spermatophyta</taxon>
        <taxon>Magnoliopsida</taxon>
        <taxon>eudicotyledons</taxon>
        <taxon>Gunneridae</taxon>
        <taxon>Pentapetalae</taxon>
        <taxon>asterids</taxon>
        <taxon>campanulids</taxon>
        <taxon>Asterales</taxon>
        <taxon>Asteraceae</taxon>
        <taxon>Asteroideae</taxon>
        <taxon>Heliantheae alliance</taxon>
        <taxon>Eupatorieae</taxon>
        <taxon>Mikania</taxon>
    </lineage>
</organism>
<dbReference type="SUPFAM" id="SSF47090">
    <property type="entry name" value="PGBD-like"/>
    <property type="match status" value="1"/>
</dbReference>
<dbReference type="OrthoDB" id="2305498at2759"/>
<dbReference type="SUPFAM" id="SSF110069">
    <property type="entry name" value="ApaG-like"/>
    <property type="match status" value="1"/>
</dbReference>
<dbReference type="Gene3D" id="2.60.40.1470">
    <property type="entry name" value="ApaG domain"/>
    <property type="match status" value="1"/>
</dbReference>
<dbReference type="Pfam" id="PF04379">
    <property type="entry name" value="DUF525"/>
    <property type="match status" value="1"/>
</dbReference>
<dbReference type="GO" id="GO:0008270">
    <property type="term" value="F:zinc ion binding"/>
    <property type="evidence" value="ECO:0007669"/>
    <property type="project" value="InterPro"/>
</dbReference>
<keyword evidence="10" id="KW-0865">Zymogen</keyword>
<evidence type="ECO:0000313" key="15">
    <source>
        <dbReference type="Proteomes" id="UP000326396"/>
    </source>
</evidence>
<evidence type="ECO:0000256" key="3">
    <source>
        <dbReference type="ARBA" id="ARBA00022670"/>
    </source>
</evidence>
<feature type="binding site" evidence="12">
    <location>
        <position position="663"/>
    </location>
    <ligand>
        <name>Zn(2+)</name>
        <dbReference type="ChEBI" id="CHEBI:29105"/>
        <label>2</label>
        <note>catalytic</note>
    </ligand>
</feature>
<feature type="binding site" evidence="12">
    <location>
        <position position="612"/>
    </location>
    <ligand>
        <name>Ca(2+)</name>
        <dbReference type="ChEBI" id="CHEBI:29108"/>
        <label>3</label>
    </ligand>
</feature>
<keyword evidence="3" id="KW-0645">Protease</keyword>
<dbReference type="InterPro" id="IPR036767">
    <property type="entry name" value="ApaG_sf"/>
</dbReference>
<dbReference type="SUPFAM" id="SSF81383">
    <property type="entry name" value="F-box domain"/>
    <property type="match status" value="1"/>
</dbReference>
<dbReference type="GO" id="GO:0004222">
    <property type="term" value="F:metalloendopeptidase activity"/>
    <property type="evidence" value="ECO:0007669"/>
    <property type="project" value="InterPro"/>
</dbReference>
<keyword evidence="7" id="KW-0378">Hydrolase</keyword>
<evidence type="ECO:0000256" key="6">
    <source>
        <dbReference type="ARBA" id="ARBA00022786"/>
    </source>
</evidence>
<feature type="binding site" evidence="12">
    <location>
        <position position="611"/>
    </location>
    <ligand>
        <name>Ca(2+)</name>
        <dbReference type="ChEBI" id="CHEBI:29108"/>
        <label>3</label>
    </ligand>
</feature>
<protein>
    <recommendedName>
        <fullName evidence="13">ApaG domain-containing protein</fullName>
    </recommendedName>
</protein>
<feature type="binding site" evidence="12">
    <location>
        <position position="604"/>
    </location>
    <ligand>
        <name>Zn(2+)</name>
        <dbReference type="ChEBI" id="CHEBI:29105"/>
        <label>1</label>
    </ligand>
</feature>
<dbReference type="CDD" id="cd04278">
    <property type="entry name" value="ZnMc_MMP"/>
    <property type="match status" value="1"/>
</dbReference>
<keyword evidence="12" id="KW-0106">Calcium</keyword>